<name>A0A7S0UL32_9STRA</name>
<feature type="compositionally biased region" description="Low complexity" evidence="1">
    <location>
        <begin position="69"/>
        <end position="85"/>
    </location>
</feature>
<gene>
    <name evidence="2" type="ORF">PDEL1432_LOCUS3165</name>
</gene>
<accession>A0A7S0UL32</accession>
<dbReference type="AlphaFoldDB" id="A0A7S0UL32"/>
<evidence type="ECO:0000313" key="2">
    <source>
        <dbReference type="EMBL" id="CAD8763125.1"/>
    </source>
</evidence>
<dbReference type="EMBL" id="HBFL01004412">
    <property type="protein sequence ID" value="CAD8763125.1"/>
    <property type="molecule type" value="Transcribed_RNA"/>
</dbReference>
<feature type="region of interest" description="Disordered" evidence="1">
    <location>
        <begin position="36"/>
        <end position="85"/>
    </location>
</feature>
<reference evidence="2" key="1">
    <citation type="submission" date="2021-01" db="EMBL/GenBank/DDBJ databases">
        <authorList>
            <person name="Corre E."/>
            <person name="Pelletier E."/>
            <person name="Niang G."/>
            <person name="Scheremetjew M."/>
            <person name="Finn R."/>
            <person name="Kale V."/>
            <person name="Holt S."/>
            <person name="Cochrane G."/>
            <person name="Meng A."/>
            <person name="Brown T."/>
            <person name="Cohen L."/>
        </authorList>
    </citation>
    <scope>NUCLEOTIDE SEQUENCE</scope>
    <source>
        <strain evidence="2">UNC1205</strain>
    </source>
</reference>
<protein>
    <submittedName>
        <fullName evidence="2">Uncharacterized protein</fullName>
    </submittedName>
</protein>
<feature type="compositionally biased region" description="Low complexity" evidence="1">
    <location>
        <begin position="40"/>
        <end position="60"/>
    </location>
</feature>
<organism evidence="2">
    <name type="scientific">Pseudo-nitzschia delicatissima</name>
    <dbReference type="NCBI Taxonomy" id="44447"/>
    <lineage>
        <taxon>Eukaryota</taxon>
        <taxon>Sar</taxon>
        <taxon>Stramenopiles</taxon>
        <taxon>Ochrophyta</taxon>
        <taxon>Bacillariophyta</taxon>
        <taxon>Bacillariophyceae</taxon>
        <taxon>Bacillariophycidae</taxon>
        <taxon>Bacillariales</taxon>
        <taxon>Bacillariaceae</taxon>
        <taxon>Pseudo-nitzschia</taxon>
    </lineage>
</organism>
<sequence>MKIFGRKVGISTKQPLWKRKDASVVVTPALQRIREKLPTRRTSSATAIATATSQTQATSDSRSDTIETSSSPPSTHLSPPSERLSPLSTLVSKFIAENARKIHDSIQDEKERRDFVSDLRETLKSLRSGKEQPPRRSSLSSVLDFFAETTKGTLSSIEDEEERIDFEDQLARDLWENFDHEDLVVTAGP</sequence>
<evidence type="ECO:0000256" key="1">
    <source>
        <dbReference type="SAM" id="MobiDB-lite"/>
    </source>
</evidence>
<proteinExistence type="predicted"/>